<comment type="similarity">
    <text evidence="2 7">Belongs to the NDUFAF7 family.</text>
</comment>
<evidence type="ECO:0000256" key="6">
    <source>
        <dbReference type="ARBA" id="ARBA00048612"/>
    </source>
</evidence>
<evidence type="ECO:0000256" key="2">
    <source>
        <dbReference type="ARBA" id="ARBA00005891"/>
    </source>
</evidence>
<evidence type="ECO:0000256" key="4">
    <source>
        <dbReference type="ARBA" id="ARBA00022679"/>
    </source>
</evidence>
<organism evidence="9 10">
    <name type="scientific">Planoprotostelium fungivorum</name>
    <dbReference type="NCBI Taxonomy" id="1890364"/>
    <lineage>
        <taxon>Eukaryota</taxon>
        <taxon>Amoebozoa</taxon>
        <taxon>Evosea</taxon>
        <taxon>Variosea</taxon>
        <taxon>Cavosteliida</taxon>
        <taxon>Cavosteliaceae</taxon>
        <taxon>Planoprotostelium</taxon>
    </lineage>
</organism>
<dbReference type="STRING" id="1890364.A0A2P6MSQ4"/>
<feature type="region of interest" description="Disordered" evidence="8">
    <location>
        <begin position="222"/>
        <end position="246"/>
    </location>
</feature>
<keyword evidence="10" id="KW-1185">Reference proteome</keyword>
<dbReference type="InterPro" id="IPR003788">
    <property type="entry name" value="NDUFAF7"/>
</dbReference>
<dbReference type="GO" id="GO:0005739">
    <property type="term" value="C:mitochondrion"/>
    <property type="evidence" value="ECO:0007669"/>
    <property type="project" value="UniProtKB-SubCell"/>
</dbReference>
<comment type="caution">
    <text evidence="9">The sequence shown here is derived from an EMBL/GenBank/DDBJ whole genome shotgun (WGS) entry which is preliminary data.</text>
</comment>
<dbReference type="InterPro" id="IPR029063">
    <property type="entry name" value="SAM-dependent_MTases_sf"/>
</dbReference>
<dbReference type="InParanoid" id="A0A2P6MSQ4"/>
<name>A0A2P6MSQ4_9EUKA</name>
<keyword evidence="3 7" id="KW-0489">Methyltransferase</keyword>
<evidence type="ECO:0000256" key="7">
    <source>
        <dbReference type="RuleBase" id="RU364114"/>
    </source>
</evidence>
<evidence type="ECO:0000256" key="1">
    <source>
        <dbReference type="ARBA" id="ARBA00004173"/>
    </source>
</evidence>
<comment type="subcellular location">
    <subcellularLocation>
        <location evidence="1 7">Mitochondrion</location>
    </subcellularLocation>
</comment>
<gene>
    <name evidence="9" type="ORF">PROFUN_15498</name>
</gene>
<keyword evidence="5 7" id="KW-0496">Mitochondrion</keyword>
<dbReference type="Proteomes" id="UP000241769">
    <property type="component" value="Unassembled WGS sequence"/>
</dbReference>
<dbReference type="GO" id="GO:0035243">
    <property type="term" value="F:protein-arginine omega-N symmetric methyltransferase activity"/>
    <property type="evidence" value="ECO:0007669"/>
    <property type="project" value="UniProtKB-EC"/>
</dbReference>
<comment type="function">
    <text evidence="7">Arginine methyltransferase involved in the assembly or stability of mitochondrial NADH:ubiquinone oxidoreductase complex (complex I).</text>
</comment>
<evidence type="ECO:0000256" key="5">
    <source>
        <dbReference type="ARBA" id="ARBA00023128"/>
    </source>
</evidence>
<comment type="catalytic activity">
    <reaction evidence="6 7">
        <text>L-arginyl-[protein] + 2 S-adenosyl-L-methionine = N(omega),N(omega)'-dimethyl-L-arginyl-[protein] + 2 S-adenosyl-L-homocysteine + 2 H(+)</text>
        <dbReference type="Rhea" id="RHEA:48108"/>
        <dbReference type="Rhea" id="RHEA-COMP:10532"/>
        <dbReference type="Rhea" id="RHEA-COMP:11992"/>
        <dbReference type="ChEBI" id="CHEBI:15378"/>
        <dbReference type="ChEBI" id="CHEBI:29965"/>
        <dbReference type="ChEBI" id="CHEBI:57856"/>
        <dbReference type="ChEBI" id="CHEBI:59789"/>
        <dbReference type="ChEBI" id="CHEBI:88221"/>
        <dbReference type="EC" id="2.1.1.320"/>
    </reaction>
</comment>
<sequence>MINRLASSSIWKFSNSPAFHRECQYVRFRSDSKQFERKLKHISSTEGREMMHEPRRQIPSIPMESVSVILAAYILTGVELDDISKDRAPQTPFEEYLCQSIMLRGPLSVAAFMREALMNPKYGYYLRKDKPVFGTHGDFITSPEISQLFGELIGVWFVAVWEKMSEKEKEEFIIVECGPGKGTLMNDLLRVSRRFPNFKKGIKSVHLVEVSHALRQEQAKRLGVSSDVKRGKEGEMKSGKTEDGTTIHWHNNFTSVPRSPMLLVAQEFFDCLSVHQFEYTATGWCERMVDVNTGEGQHHLRMVLSPTPTLSAMTLMRSQEHMGRYYQQEAKQKIVKDEQEDQEHPVHAASRQIDLTSAPVGDKQGEIGQCVEMCPDGITLSMDISLRVAKYGGAALIIDYGQDGMTPDTLRAIKDHKFVDLLESPGQTDLSALVDFASLKRAAGAIENVNTFGAIPQGQWLISMGIETRAQRLVDASTDEQESEAIASAYERLVSPEQMGQSYKVISFANRSLGDVPGF</sequence>
<protein>
    <recommendedName>
        <fullName evidence="7">Protein arginine methyltransferase NDUFAF7</fullName>
        <ecNumber evidence="7">2.1.1.320</ecNumber>
    </recommendedName>
</protein>
<evidence type="ECO:0000256" key="3">
    <source>
        <dbReference type="ARBA" id="ARBA00022603"/>
    </source>
</evidence>
<dbReference type="AlphaFoldDB" id="A0A2P6MSQ4"/>
<dbReference type="SUPFAM" id="SSF53335">
    <property type="entry name" value="S-adenosyl-L-methionine-dependent methyltransferases"/>
    <property type="match status" value="1"/>
</dbReference>
<dbReference type="PANTHER" id="PTHR12049:SF7">
    <property type="entry name" value="PROTEIN ARGININE METHYLTRANSFERASE NDUFAF7, MITOCHONDRIAL"/>
    <property type="match status" value="1"/>
</dbReference>
<dbReference type="EC" id="2.1.1.320" evidence="7"/>
<proteinExistence type="inferred from homology"/>
<dbReference type="Pfam" id="PF02636">
    <property type="entry name" value="Methyltransf_28"/>
    <property type="match status" value="1"/>
</dbReference>
<feature type="region of interest" description="Disordered" evidence="8">
    <location>
        <begin position="337"/>
        <end position="360"/>
    </location>
</feature>
<dbReference type="PANTHER" id="PTHR12049">
    <property type="entry name" value="PROTEIN ARGININE METHYLTRANSFERASE NDUFAF7, MITOCHONDRIAL"/>
    <property type="match status" value="1"/>
</dbReference>
<dbReference type="Gene3D" id="3.40.50.12710">
    <property type="match status" value="1"/>
</dbReference>
<dbReference type="InterPro" id="IPR038375">
    <property type="entry name" value="NDUFAF7_sf"/>
</dbReference>
<keyword evidence="4 7" id="KW-0808">Transferase</keyword>
<dbReference type="OrthoDB" id="438553at2759"/>
<accession>A0A2P6MSQ4</accession>
<evidence type="ECO:0000313" key="9">
    <source>
        <dbReference type="EMBL" id="PRP74730.1"/>
    </source>
</evidence>
<dbReference type="FunCoup" id="A0A2P6MSQ4">
    <property type="interactions" value="472"/>
</dbReference>
<evidence type="ECO:0000313" key="10">
    <source>
        <dbReference type="Proteomes" id="UP000241769"/>
    </source>
</evidence>
<dbReference type="GO" id="GO:0032259">
    <property type="term" value="P:methylation"/>
    <property type="evidence" value="ECO:0007669"/>
    <property type="project" value="UniProtKB-KW"/>
</dbReference>
<evidence type="ECO:0000256" key="8">
    <source>
        <dbReference type="SAM" id="MobiDB-lite"/>
    </source>
</evidence>
<feature type="compositionally biased region" description="Basic and acidic residues" evidence="8">
    <location>
        <begin position="227"/>
        <end position="245"/>
    </location>
</feature>
<dbReference type="GO" id="GO:0032981">
    <property type="term" value="P:mitochondrial respiratory chain complex I assembly"/>
    <property type="evidence" value="ECO:0007669"/>
    <property type="project" value="TreeGrafter"/>
</dbReference>
<feature type="compositionally biased region" description="Basic and acidic residues" evidence="8">
    <location>
        <begin position="337"/>
        <end position="346"/>
    </location>
</feature>
<dbReference type="EMBL" id="MDYQ01000443">
    <property type="protein sequence ID" value="PRP74730.1"/>
    <property type="molecule type" value="Genomic_DNA"/>
</dbReference>
<reference evidence="9 10" key="1">
    <citation type="journal article" date="2018" name="Genome Biol. Evol.">
        <title>Multiple Roots of Fruiting Body Formation in Amoebozoa.</title>
        <authorList>
            <person name="Hillmann F."/>
            <person name="Forbes G."/>
            <person name="Novohradska S."/>
            <person name="Ferling I."/>
            <person name="Riege K."/>
            <person name="Groth M."/>
            <person name="Westermann M."/>
            <person name="Marz M."/>
            <person name="Spaller T."/>
            <person name="Winckler T."/>
            <person name="Schaap P."/>
            <person name="Glockner G."/>
        </authorList>
    </citation>
    <scope>NUCLEOTIDE SEQUENCE [LARGE SCALE GENOMIC DNA]</scope>
    <source>
        <strain evidence="9 10">Jena</strain>
    </source>
</reference>